<accession>A0A540V3I8</accession>
<dbReference type="EMBL" id="VIGD01000006">
    <property type="protein sequence ID" value="TQE91278.1"/>
    <property type="molecule type" value="Genomic_DNA"/>
</dbReference>
<proteinExistence type="predicted"/>
<gene>
    <name evidence="2" type="ORF">FKZ59_06445</name>
</gene>
<keyword evidence="1" id="KW-0812">Transmembrane</keyword>
<dbReference type="Proteomes" id="UP000315753">
    <property type="component" value="Unassembled WGS sequence"/>
</dbReference>
<protein>
    <submittedName>
        <fullName evidence="2">Uncharacterized protein</fullName>
    </submittedName>
</protein>
<keyword evidence="3" id="KW-1185">Reference proteome</keyword>
<evidence type="ECO:0000256" key="1">
    <source>
        <dbReference type="SAM" id="Phobius"/>
    </source>
</evidence>
<evidence type="ECO:0000313" key="2">
    <source>
        <dbReference type="EMBL" id="TQE91278.1"/>
    </source>
</evidence>
<feature type="transmembrane region" description="Helical" evidence="1">
    <location>
        <begin position="41"/>
        <end position="61"/>
    </location>
</feature>
<comment type="caution">
    <text evidence="2">The sequence shown here is derived from an EMBL/GenBank/DDBJ whole genome shotgun (WGS) entry which is preliminary data.</text>
</comment>
<name>A0A540V3I8_9BACL</name>
<organism evidence="2 3">
    <name type="scientific">Ureibacillus terrenus</name>
    <dbReference type="NCBI Taxonomy" id="118246"/>
    <lineage>
        <taxon>Bacteria</taxon>
        <taxon>Bacillati</taxon>
        <taxon>Bacillota</taxon>
        <taxon>Bacilli</taxon>
        <taxon>Bacillales</taxon>
        <taxon>Caryophanaceae</taxon>
        <taxon>Ureibacillus</taxon>
    </lineage>
</organism>
<feature type="transmembrane region" description="Helical" evidence="1">
    <location>
        <begin position="73"/>
        <end position="95"/>
    </location>
</feature>
<feature type="transmembrane region" description="Helical" evidence="1">
    <location>
        <begin position="107"/>
        <end position="126"/>
    </location>
</feature>
<evidence type="ECO:0000313" key="3">
    <source>
        <dbReference type="Proteomes" id="UP000315753"/>
    </source>
</evidence>
<dbReference type="RefSeq" id="WP_141601929.1">
    <property type="nucleotide sequence ID" value="NZ_JARMSB010000052.1"/>
</dbReference>
<dbReference type="OrthoDB" id="2971710at2"/>
<dbReference type="AlphaFoldDB" id="A0A540V3I8"/>
<keyword evidence="1" id="KW-1133">Transmembrane helix</keyword>
<sequence>MRNIGLYILSPVLSFIAGIFSYMLILKWVWNETLGGDLAAILFYGGIIFLTICFPIYLGVIHLIDKCFHQYKGLLYPLGCMLVFFIPTLFLNLLFGSFDLLSPESMLFHSFFLTAGFIFGVCHWCLKHTFI</sequence>
<keyword evidence="1" id="KW-0472">Membrane</keyword>
<reference evidence="2 3" key="1">
    <citation type="submission" date="2019-06" db="EMBL/GenBank/DDBJ databases">
        <title>Genome sequence of Ureibacillus terrenus.</title>
        <authorList>
            <person name="Maclea K.S."/>
            <person name="Simoes M."/>
        </authorList>
    </citation>
    <scope>NUCLEOTIDE SEQUENCE [LARGE SCALE GENOMIC DNA]</scope>
    <source>
        <strain evidence="2 3">ATCC BAA-384</strain>
    </source>
</reference>
<feature type="transmembrane region" description="Helical" evidence="1">
    <location>
        <begin position="7"/>
        <end position="29"/>
    </location>
</feature>